<dbReference type="EMBL" id="SDMP01000009">
    <property type="protein sequence ID" value="RYR40750.1"/>
    <property type="molecule type" value="Genomic_DNA"/>
</dbReference>
<evidence type="ECO:0000256" key="1">
    <source>
        <dbReference type="SAM" id="SignalP"/>
    </source>
</evidence>
<keyword evidence="1" id="KW-0732">Signal</keyword>
<reference evidence="2 3" key="1">
    <citation type="submission" date="2019-01" db="EMBL/GenBank/DDBJ databases">
        <title>Sequencing of cultivated peanut Arachis hypogaea provides insights into genome evolution and oil improvement.</title>
        <authorList>
            <person name="Chen X."/>
        </authorList>
    </citation>
    <scope>NUCLEOTIDE SEQUENCE [LARGE SCALE GENOMIC DNA]</scope>
    <source>
        <strain evidence="3">cv. Fuhuasheng</strain>
        <tissue evidence="2">Leaves</tissue>
    </source>
</reference>
<protein>
    <submittedName>
        <fullName evidence="2">Uncharacterized protein</fullName>
    </submittedName>
</protein>
<dbReference type="Proteomes" id="UP000289738">
    <property type="component" value="Chromosome A09"/>
</dbReference>
<feature type="chain" id="PRO_5019281466" evidence="1">
    <location>
        <begin position="21"/>
        <end position="115"/>
    </location>
</feature>
<comment type="caution">
    <text evidence="2">The sequence shown here is derived from an EMBL/GenBank/DDBJ whole genome shotgun (WGS) entry which is preliminary data.</text>
</comment>
<dbReference type="AlphaFoldDB" id="A0A445BPZ4"/>
<name>A0A445BPZ4_ARAHY</name>
<proteinExistence type="predicted"/>
<evidence type="ECO:0000313" key="2">
    <source>
        <dbReference type="EMBL" id="RYR40750.1"/>
    </source>
</evidence>
<evidence type="ECO:0000313" key="3">
    <source>
        <dbReference type="Proteomes" id="UP000289738"/>
    </source>
</evidence>
<keyword evidence="3" id="KW-1185">Reference proteome</keyword>
<gene>
    <name evidence="2" type="ORF">Ahy_A09g046481</name>
</gene>
<feature type="signal peptide" evidence="1">
    <location>
        <begin position="1"/>
        <end position="20"/>
    </location>
</feature>
<organism evidence="2 3">
    <name type="scientific">Arachis hypogaea</name>
    <name type="common">Peanut</name>
    <dbReference type="NCBI Taxonomy" id="3818"/>
    <lineage>
        <taxon>Eukaryota</taxon>
        <taxon>Viridiplantae</taxon>
        <taxon>Streptophyta</taxon>
        <taxon>Embryophyta</taxon>
        <taxon>Tracheophyta</taxon>
        <taxon>Spermatophyta</taxon>
        <taxon>Magnoliopsida</taxon>
        <taxon>eudicotyledons</taxon>
        <taxon>Gunneridae</taxon>
        <taxon>Pentapetalae</taxon>
        <taxon>rosids</taxon>
        <taxon>fabids</taxon>
        <taxon>Fabales</taxon>
        <taxon>Fabaceae</taxon>
        <taxon>Papilionoideae</taxon>
        <taxon>50 kb inversion clade</taxon>
        <taxon>dalbergioids sensu lato</taxon>
        <taxon>Dalbergieae</taxon>
        <taxon>Pterocarpus clade</taxon>
        <taxon>Arachis</taxon>
    </lineage>
</organism>
<sequence>MAKLSLGNIFLLSLLVSSDGAASSSQFITEDTTLCRYDFMFDDDCKHHYPHRCVEKCYAKYHSKIECGTSIASENPQQHTATLIVSQTTLTENEKIQLLLTCVYYLYPPNSFSDQ</sequence>
<accession>A0A445BPZ4</accession>